<dbReference type="Gene3D" id="3.40.50.1820">
    <property type="entry name" value="alpha/beta hydrolase"/>
    <property type="match status" value="1"/>
</dbReference>
<dbReference type="InterPro" id="IPR050266">
    <property type="entry name" value="AB_hydrolase_sf"/>
</dbReference>
<feature type="region of interest" description="Disordered" evidence="1">
    <location>
        <begin position="405"/>
        <end position="508"/>
    </location>
</feature>
<gene>
    <name evidence="3" type="ORF">UTRI_06736_B</name>
</gene>
<evidence type="ECO:0000313" key="3">
    <source>
        <dbReference type="EMBL" id="SPO32011.1"/>
    </source>
</evidence>
<reference evidence="3 4" key="1">
    <citation type="submission" date="2018-03" db="EMBL/GenBank/DDBJ databases">
        <authorList>
            <person name="Guldener U."/>
        </authorList>
    </citation>
    <scope>NUCLEOTIDE SEQUENCE [LARGE SCALE GENOMIC DNA]</scope>
    <source>
        <strain evidence="3 4">NBRC100155</strain>
    </source>
</reference>
<proteinExistence type="predicted"/>
<accession>A0A5C3ERG8</accession>
<dbReference type="EMBL" id="OOIN01000042">
    <property type="protein sequence ID" value="SPO32011.1"/>
    <property type="molecule type" value="Genomic_DNA"/>
</dbReference>
<dbReference type="GO" id="GO:0016020">
    <property type="term" value="C:membrane"/>
    <property type="evidence" value="ECO:0007669"/>
    <property type="project" value="TreeGrafter"/>
</dbReference>
<dbReference type="PANTHER" id="PTHR43798:SF33">
    <property type="entry name" value="HYDROLASE, PUTATIVE (AFU_ORTHOLOGUE AFUA_2G14860)-RELATED"/>
    <property type="match status" value="1"/>
</dbReference>
<dbReference type="OrthoDB" id="19657at2759"/>
<evidence type="ECO:0000259" key="2">
    <source>
        <dbReference type="Pfam" id="PF00561"/>
    </source>
</evidence>
<dbReference type="PANTHER" id="PTHR43798">
    <property type="entry name" value="MONOACYLGLYCEROL LIPASE"/>
    <property type="match status" value="1"/>
</dbReference>
<dbReference type="Pfam" id="PF00561">
    <property type="entry name" value="Abhydrolase_1"/>
    <property type="match status" value="1"/>
</dbReference>
<name>A0A5C3ERG8_9BASI</name>
<evidence type="ECO:0000313" key="4">
    <source>
        <dbReference type="Proteomes" id="UP000324022"/>
    </source>
</evidence>
<dbReference type="AlphaFoldDB" id="A0A5C3ERG8"/>
<protein>
    <recommendedName>
        <fullName evidence="2">AB hydrolase-1 domain-containing protein</fullName>
    </recommendedName>
</protein>
<organism evidence="3 4">
    <name type="scientific">Ustilago trichophora</name>
    <dbReference type="NCBI Taxonomy" id="86804"/>
    <lineage>
        <taxon>Eukaryota</taxon>
        <taxon>Fungi</taxon>
        <taxon>Dikarya</taxon>
        <taxon>Basidiomycota</taxon>
        <taxon>Ustilaginomycotina</taxon>
        <taxon>Ustilaginomycetes</taxon>
        <taxon>Ustilaginales</taxon>
        <taxon>Ustilaginaceae</taxon>
        <taxon>Ustilago</taxon>
    </lineage>
</organism>
<sequence length="508" mass="56686">MPFLQLPKNEALLRFEPGQVTFHYLVSTPTNPTFVWAQENASELASSLLAANRDTCTPTRGQGSDEVELDPNFPIILFLPSECFSVAHLFSAQLANRSLSSHFNLVALDPRGHGLTKDVPIVQNAGRKYDLDIKAADCLDFIQLLLGGSKTWAKGIHILACSMSGLVAARMAAAWPESFNSIMITSPILEEETSFMVESFQGIKELLEESWHTLHTRGSVERRRSEVSFGADGSAKLPGEVVQGFTFRWAGDESMPHHISSYLSKTWLERLVLHEKGLEAARDWWFDLYWLRRPMSDASLALIRCDILVVEGDSDLPYDRNVGGEIAALFPHARRVQVEKVAKAPFLLSVKRPEELSSVICDFLEVKGGQEETPTQIEMNLKLGMRERMLRLDAEERFELVKVYAPDLVADSDDEEEEQEQDEEEEEEEEEEGQDSDSGQEESCTDPEDAPVYRLRLNSVGNTKKVAGPRLSAVTTSKGSVSNHFVSMSGSKEDGSGPIVKRLQETHL</sequence>
<feature type="compositionally biased region" description="Polar residues" evidence="1">
    <location>
        <begin position="473"/>
        <end position="490"/>
    </location>
</feature>
<dbReference type="Proteomes" id="UP000324022">
    <property type="component" value="Unassembled WGS sequence"/>
</dbReference>
<keyword evidence="4" id="KW-1185">Reference proteome</keyword>
<feature type="domain" description="AB hydrolase-1" evidence="2">
    <location>
        <begin position="92"/>
        <end position="341"/>
    </location>
</feature>
<dbReference type="InterPro" id="IPR000073">
    <property type="entry name" value="AB_hydrolase_1"/>
</dbReference>
<evidence type="ECO:0000256" key="1">
    <source>
        <dbReference type="SAM" id="MobiDB-lite"/>
    </source>
</evidence>
<dbReference type="InterPro" id="IPR029058">
    <property type="entry name" value="AB_hydrolase_fold"/>
</dbReference>
<feature type="compositionally biased region" description="Acidic residues" evidence="1">
    <location>
        <begin position="410"/>
        <end position="449"/>
    </location>
</feature>
<dbReference type="SUPFAM" id="SSF53474">
    <property type="entry name" value="alpha/beta-Hydrolases"/>
    <property type="match status" value="1"/>
</dbReference>